<dbReference type="Pfam" id="PF01609">
    <property type="entry name" value="DDE_Tnp_1"/>
    <property type="match status" value="1"/>
</dbReference>
<evidence type="ECO:0000256" key="1">
    <source>
        <dbReference type="SAM" id="MobiDB-lite"/>
    </source>
</evidence>
<evidence type="ECO:0000259" key="3">
    <source>
        <dbReference type="Pfam" id="PF13006"/>
    </source>
</evidence>
<dbReference type="InterPro" id="IPR047952">
    <property type="entry name" value="Transpos_IS4"/>
</dbReference>
<dbReference type="GO" id="GO:0004803">
    <property type="term" value="F:transposase activity"/>
    <property type="evidence" value="ECO:0007669"/>
    <property type="project" value="InterPro"/>
</dbReference>
<dbReference type="AlphaFoldDB" id="A0A1I2VKU9"/>
<dbReference type="SUPFAM" id="SSF53098">
    <property type="entry name" value="Ribonuclease H-like"/>
    <property type="match status" value="1"/>
</dbReference>
<dbReference type="Pfam" id="PF13006">
    <property type="entry name" value="Nterm_IS4"/>
    <property type="match status" value="1"/>
</dbReference>
<dbReference type="GO" id="GO:0006313">
    <property type="term" value="P:DNA transposition"/>
    <property type="evidence" value="ECO:0007669"/>
    <property type="project" value="InterPro"/>
</dbReference>
<protein>
    <submittedName>
        <fullName evidence="4">Transposase DDE domain-containing protein</fullName>
    </submittedName>
</protein>
<evidence type="ECO:0000313" key="5">
    <source>
        <dbReference type="Proteomes" id="UP000181942"/>
    </source>
</evidence>
<dbReference type="PANTHER" id="PTHR37529:SF1">
    <property type="entry name" value="TRANSPOSASE INSG FOR INSERTION SEQUENCE ELEMENT IS4-RELATED"/>
    <property type="match status" value="1"/>
</dbReference>
<dbReference type="Gene3D" id="3.90.350.10">
    <property type="entry name" value="Transposase Inhibitor Protein From Tn5, Chain A, domain 1"/>
    <property type="match status" value="1"/>
</dbReference>
<proteinExistence type="predicted"/>
<dbReference type="PANTHER" id="PTHR37529">
    <property type="entry name" value="TRANSPOSASE INSG FOR INSERTION SEQUENCE ELEMENT IS4-RELATED"/>
    <property type="match status" value="1"/>
</dbReference>
<name>A0A1I2VKU9_9ACTN</name>
<dbReference type="EMBL" id="FONR01000032">
    <property type="protein sequence ID" value="SFG89908.1"/>
    <property type="molecule type" value="Genomic_DNA"/>
</dbReference>
<accession>A0A1I2VKU9</accession>
<evidence type="ECO:0000313" key="4">
    <source>
        <dbReference type="EMBL" id="SFG89908.1"/>
    </source>
</evidence>
<evidence type="ECO:0000259" key="2">
    <source>
        <dbReference type="Pfam" id="PF01609"/>
    </source>
</evidence>
<gene>
    <name evidence="4" type="ORF">SAMN02787118_13259</name>
</gene>
<dbReference type="InterPro" id="IPR002559">
    <property type="entry name" value="Transposase_11"/>
</dbReference>
<dbReference type="GO" id="GO:0003677">
    <property type="term" value="F:DNA binding"/>
    <property type="evidence" value="ECO:0007669"/>
    <property type="project" value="InterPro"/>
</dbReference>
<feature type="region of interest" description="Disordered" evidence="1">
    <location>
        <begin position="375"/>
        <end position="465"/>
    </location>
</feature>
<dbReference type="InterPro" id="IPR012337">
    <property type="entry name" value="RNaseH-like_sf"/>
</dbReference>
<dbReference type="NCBIfam" id="NF033592">
    <property type="entry name" value="transpos_IS4_1"/>
    <property type="match status" value="1"/>
</dbReference>
<feature type="domain" description="Transposase IS4 N-terminal" evidence="3">
    <location>
        <begin position="21"/>
        <end position="113"/>
    </location>
</feature>
<dbReference type="RefSeq" id="WP_177324354.1">
    <property type="nucleotide sequence ID" value="NZ_FONR01000032.1"/>
</dbReference>
<dbReference type="InterPro" id="IPR024473">
    <property type="entry name" value="Transposases_IS4_N"/>
</dbReference>
<sequence>MSQNSVSVRSGATALDVYAPGHLGELTEIIDPELVDAVLEDTGVRQQRLRLLPARVVVYFVLALAFFERSSYQAVWAKLTAGLGSVPVAHPCASSLARARRRLGTGPLRHLFSILAGPVADHRQSCAFYQGLRLVAVDGTTLSAPDEEAVTWHFRKHIGRVRAFGYPLVRMVALVECGTRALVDAVFGPDDVGELAYARCLLGRLDASMLLLADAYYDAFDFLQAVQDTGARFVLRSTRKRRPTVRRPLPDGSYLTAVLPRRYRARASGQRVEVRVVEAWLTVVLADGTRRTELWRLLTNLLDADSHPANDLLRLYHRRWQAETCYFSLKSTILDGRVLRSRSVPGLEQEIFALLTVYQALVRMAGDVTTARPGTVRSAGELHRSVPGRRGPGHRRPGACPGQYGVVDRGYRPGRAGQPPARTAPPASEGPLPQDIQQVPVPAGPASAHRADVHTGLQDGQGRRH</sequence>
<organism evidence="4 5">
    <name type="scientific">Streptomyces mirabilis</name>
    <dbReference type="NCBI Taxonomy" id="68239"/>
    <lineage>
        <taxon>Bacteria</taxon>
        <taxon>Bacillati</taxon>
        <taxon>Actinomycetota</taxon>
        <taxon>Actinomycetes</taxon>
        <taxon>Kitasatosporales</taxon>
        <taxon>Streptomycetaceae</taxon>
        <taxon>Streptomyces</taxon>
    </lineage>
</organism>
<reference evidence="4 5" key="1">
    <citation type="submission" date="2016-10" db="EMBL/GenBank/DDBJ databases">
        <authorList>
            <person name="de Groot N.N."/>
        </authorList>
    </citation>
    <scope>NUCLEOTIDE SEQUENCE [LARGE SCALE GENOMIC DNA]</scope>
    <source>
        <strain evidence="4 5">OK461</strain>
    </source>
</reference>
<dbReference type="Proteomes" id="UP000181942">
    <property type="component" value="Unassembled WGS sequence"/>
</dbReference>
<feature type="domain" description="Transposase IS4-like" evidence="2">
    <location>
        <begin position="131"/>
        <end position="358"/>
    </location>
</feature>